<dbReference type="NCBIfam" id="TIGR00901">
    <property type="entry name" value="2A0125"/>
    <property type="match status" value="1"/>
</dbReference>
<feature type="transmembrane region" description="Helical" evidence="6">
    <location>
        <begin position="264"/>
        <end position="285"/>
    </location>
</feature>
<dbReference type="InterPro" id="IPR011701">
    <property type="entry name" value="MFS"/>
</dbReference>
<dbReference type="PANTHER" id="PTHR12778:SF10">
    <property type="entry name" value="MAJOR FACILITATOR SUPERFAMILY DOMAIN-CONTAINING PROTEIN 3"/>
    <property type="match status" value="1"/>
</dbReference>
<feature type="transmembrane region" description="Helical" evidence="6">
    <location>
        <begin position="294"/>
        <end position="314"/>
    </location>
</feature>
<keyword evidence="4 6" id="KW-1133">Transmembrane helix</keyword>
<evidence type="ECO:0000256" key="2">
    <source>
        <dbReference type="ARBA" id="ARBA00022448"/>
    </source>
</evidence>
<dbReference type="GO" id="GO:0005886">
    <property type="term" value="C:plasma membrane"/>
    <property type="evidence" value="ECO:0007669"/>
    <property type="project" value="UniProtKB-SubCell"/>
</dbReference>
<evidence type="ECO:0000256" key="3">
    <source>
        <dbReference type="ARBA" id="ARBA00022692"/>
    </source>
</evidence>
<dbReference type="InterPro" id="IPR004752">
    <property type="entry name" value="AmpG_permease/AT-1"/>
</dbReference>
<dbReference type="PANTHER" id="PTHR12778">
    <property type="entry name" value="SOLUTE CARRIER FAMILY 33 ACETYL-COA TRANSPORTER -RELATED"/>
    <property type="match status" value="1"/>
</dbReference>
<feature type="transmembrane region" description="Helical" evidence="6">
    <location>
        <begin position="320"/>
        <end position="344"/>
    </location>
</feature>
<dbReference type="SUPFAM" id="SSF103473">
    <property type="entry name" value="MFS general substrate transporter"/>
    <property type="match status" value="1"/>
</dbReference>
<evidence type="ECO:0000313" key="9">
    <source>
        <dbReference type="Proteomes" id="UP000503129"/>
    </source>
</evidence>
<keyword evidence="9" id="KW-1185">Reference proteome</keyword>
<evidence type="ECO:0000256" key="5">
    <source>
        <dbReference type="ARBA" id="ARBA00023136"/>
    </source>
</evidence>
<accession>A0A856MMS4</accession>
<keyword evidence="2" id="KW-0813">Transport</keyword>
<sequence>MQTISSLLQVFKSRKMAALLLLGSSSGLPFFLTGNTLKAWMTVEKVDLTAIGLFSLVAIPYSFKFIWAPLLDRFTLPFLGRRRGWLIVIQMALLIAIALMAFQQPKQALQLLAINALVIAFFSATQDIVADAYRTDVLNELEMGAGAAVFVLGYRLALILTGSLALILADRIPWSSVYLLMAASMAIGIFGTLFAPEPKRISPPESLVDAVILPFGDFFQRRGVLQALLVLMFILFYKLGDAFLSSMATPFLLQTGFTLTDIGAIQTGMGLIASIVGALTGGVILSKIGINRSLWVFGFLQAASNLAYFFLAQIGKNYQFLVLTINVENFCGGLGTTAFAAFMMSQCNPRFSATQFALLSSIMAFSRDILVSPAGSLAKSTGWSIFFLISIIAALPGLLLLPFFAPWNQKPAAMNRPGVDNEKEDLWGKN</sequence>
<dbReference type="CDD" id="cd17486">
    <property type="entry name" value="MFS_AmpG_like"/>
    <property type="match status" value="1"/>
</dbReference>
<feature type="transmembrane region" description="Helical" evidence="6">
    <location>
        <begin position="383"/>
        <end position="405"/>
    </location>
</feature>
<feature type="transmembrane region" description="Helical" evidence="6">
    <location>
        <begin position="145"/>
        <end position="169"/>
    </location>
</feature>
<proteinExistence type="predicted"/>
<evidence type="ECO:0000259" key="7">
    <source>
        <dbReference type="PROSITE" id="PS50850"/>
    </source>
</evidence>
<dbReference type="InterPro" id="IPR036259">
    <property type="entry name" value="MFS_trans_sf"/>
</dbReference>
<dbReference type="AlphaFoldDB" id="A0A856MMS4"/>
<feature type="domain" description="Major facilitator superfamily (MFS) profile" evidence="7">
    <location>
        <begin position="1"/>
        <end position="409"/>
    </location>
</feature>
<dbReference type="Pfam" id="PF07690">
    <property type="entry name" value="MFS_1"/>
    <property type="match status" value="1"/>
</dbReference>
<reference evidence="8 9" key="1">
    <citation type="submission" date="2018-06" db="EMBL/GenBank/DDBJ databases">
        <title>Comparative genomics of Brasilonema spp. strains.</title>
        <authorList>
            <person name="Alvarenga D.O."/>
            <person name="Fiore M.F."/>
            <person name="Varani A.M."/>
        </authorList>
    </citation>
    <scope>NUCLEOTIDE SEQUENCE [LARGE SCALE GENOMIC DNA]</scope>
    <source>
        <strain evidence="8 9">CENA114</strain>
    </source>
</reference>
<dbReference type="Gene3D" id="1.20.1250.20">
    <property type="entry name" value="MFS general substrate transporter like domains"/>
    <property type="match status" value="2"/>
</dbReference>
<dbReference type="PROSITE" id="PS50850">
    <property type="entry name" value="MFS"/>
    <property type="match status" value="1"/>
</dbReference>
<evidence type="ECO:0000256" key="6">
    <source>
        <dbReference type="SAM" id="Phobius"/>
    </source>
</evidence>
<keyword evidence="3 6" id="KW-0812">Transmembrane</keyword>
<comment type="subcellular location">
    <subcellularLocation>
        <location evidence="1">Cell membrane</location>
        <topology evidence="1">Multi-pass membrane protein</topology>
    </subcellularLocation>
</comment>
<dbReference type="GO" id="GO:0022857">
    <property type="term" value="F:transmembrane transporter activity"/>
    <property type="evidence" value="ECO:0007669"/>
    <property type="project" value="InterPro"/>
</dbReference>
<evidence type="ECO:0000256" key="4">
    <source>
        <dbReference type="ARBA" id="ARBA00022989"/>
    </source>
</evidence>
<dbReference type="FunFam" id="1.20.1250.20:FF:000072">
    <property type="entry name" value="Muropeptide transporter AmpG"/>
    <property type="match status" value="1"/>
</dbReference>
<dbReference type="Proteomes" id="UP000503129">
    <property type="component" value="Chromosome"/>
</dbReference>
<dbReference type="InterPro" id="IPR020846">
    <property type="entry name" value="MFS_dom"/>
</dbReference>
<evidence type="ECO:0000256" key="1">
    <source>
        <dbReference type="ARBA" id="ARBA00004651"/>
    </source>
</evidence>
<keyword evidence="5 6" id="KW-0472">Membrane</keyword>
<dbReference type="EMBL" id="CP030118">
    <property type="protein sequence ID" value="QDL11719.1"/>
    <property type="molecule type" value="Genomic_DNA"/>
</dbReference>
<dbReference type="KEGG" id="bsen:DP114_30905"/>
<evidence type="ECO:0000313" key="8">
    <source>
        <dbReference type="EMBL" id="QDL11719.1"/>
    </source>
</evidence>
<dbReference type="RefSeq" id="WP_169266171.1">
    <property type="nucleotide sequence ID" value="NZ_CAWOXK010000001.1"/>
</dbReference>
<feature type="transmembrane region" description="Helical" evidence="6">
    <location>
        <begin position="83"/>
        <end position="102"/>
    </location>
</feature>
<organism evidence="8 9">
    <name type="scientific">Brasilonema sennae CENA114</name>
    <dbReference type="NCBI Taxonomy" id="415709"/>
    <lineage>
        <taxon>Bacteria</taxon>
        <taxon>Bacillati</taxon>
        <taxon>Cyanobacteriota</taxon>
        <taxon>Cyanophyceae</taxon>
        <taxon>Nostocales</taxon>
        <taxon>Scytonemataceae</taxon>
        <taxon>Brasilonema</taxon>
        <taxon>Bromeliae group (in: Brasilonema)</taxon>
    </lineage>
</organism>
<gene>
    <name evidence="8" type="ORF">DP114_30905</name>
</gene>
<feature type="transmembrane region" description="Helical" evidence="6">
    <location>
        <begin position="175"/>
        <end position="195"/>
    </location>
</feature>
<feature type="transmembrane region" description="Helical" evidence="6">
    <location>
        <begin position="224"/>
        <end position="244"/>
    </location>
</feature>
<feature type="transmembrane region" description="Helical" evidence="6">
    <location>
        <begin position="108"/>
        <end position="133"/>
    </location>
</feature>
<name>A0A856MMS4_9CYAN</name>
<feature type="transmembrane region" description="Helical" evidence="6">
    <location>
        <begin position="51"/>
        <end position="71"/>
    </location>
</feature>
<protein>
    <submittedName>
        <fullName evidence="8">AmpG family muropeptide MFS transporter</fullName>
    </submittedName>
</protein>